<dbReference type="Pfam" id="PF00512">
    <property type="entry name" value="HisKA"/>
    <property type="match status" value="1"/>
</dbReference>
<dbReference type="InterPro" id="IPR003660">
    <property type="entry name" value="HAMP_dom"/>
</dbReference>
<dbReference type="SMART" id="SM00388">
    <property type="entry name" value="HisKA"/>
    <property type="match status" value="1"/>
</dbReference>
<keyword evidence="9" id="KW-0902">Two-component regulatory system</keyword>
<accession>A0ABT7G492</accession>
<dbReference type="InterPro" id="IPR003661">
    <property type="entry name" value="HisK_dim/P_dom"/>
</dbReference>
<dbReference type="InterPro" id="IPR004358">
    <property type="entry name" value="Sig_transdc_His_kin-like_C"/>
</dbReference>
<evidence type="ECO:0000256" key="4">
    <source>
        <dbReference type="ARBA" id="ARBA00022553"/>
    </source>
</evidence>
<dbReference type="Pfam" id="PF02518">
    <property type="entry name" value="HATPase_c"/>
    <property type="match status" value="1"/>
</dbReference>
<dbReference type="CDD" id="cd00075">
    <property type="entry name" value="HATPase"/>
    <property type="match status" value="1"/>
</dbReference>
<feature type="coiled-coil region" evidence="11">
    <location>
        <begin position="263"/>
        <end position="290"/>
    </location>
</feature>
<dbReference type="CDD" id="cd06225">
    <property type="entry name" value="HAMP"/>
    <property type="match status" value="1"/>
</dbReference>
<keyword evidence="10 13" id="KW-0472">Membrane</keyword>
<feature type="compositionally biased region" description="Basic and acidic residues" evidence="12">
    <location>
        <begin position="26"/>
        <end position="35"/>
    </location>
</feature>
<evidence type="ECO:0000256" key="8">
    <source>
        <dbReference type="ARBA" id="ARBA00022989"/>
    </source>
</evidence>
<evidence type="ECO:0000256" key="9">
    <source>
        <dbReference type="ARBA" id="ARBA00023012"/>
    </source>
</evidence>
<dbReference type="Gene3D" id="6.10.340.10">
    <property type="match status" value="1"/>
</dbReference>
<keyword evidence="8 13" id="KW-1133">Transmembrane helix</keyword>
<dbReference type="PANTHER" id="PTHR45436">
    <property type="entry name" value="SENSOR HISTIDINE KINASE YKOH"/>
    <property type="match status" value="1"/>
</dbReference>
<evidence type="ECO:0000259" key="14">
    <source>
        <dbReference type="PROSITE" id="PS50109"/>
    </source>
</evidence>
<keyword evidence="5" id="KW-0808">Transferase</keyword>
<feature type="region of interest" description="Disordered" evidence="12">
    <location>
        <begin position="543"/>
        <end position="576"/>
    </location>
</feature>
<evidence type="ECO:0000256" key="7">
    <source>
        <dbReference type="ARBA" id="ARBA00022777"/>
    </source>
</evidence>
<dbReference type="Gene3D" id="3.30.565.10">
    <property type="entry name" value="Histidine kinase-like ATPase, C-terminal domain"/>
    <property type="match status" value="1"/>
</dbReference>
<name>A0ABT7G492_9CORY</name>
<dbReference type="SUPFAM" id="SSF55874">
    <property type="entry name" value="ATPase domain of HSP90 chaperone/DNA topoisomerase II/histidine kinase"/>
    <property type="match status" value="1"/>
</dbReference>
<evidence type="ECO:0000256" key="1">
    <source>
        <dbReference type="ARBA" id="ARBA00000085"/>
    </source>
</evidence>
<dbReference type="GO" id="GO:0016301">
    <property type="term" value="F:kinase activity"/>
    <property type="evidence" value="ECO:0007669"/>
    <property type="project" value="UniProtKB-KW"/>
</dbReference>
<evidence type="ECO:0000256" key="6">
    <source>
        <dbReference type="ARBA" id="ARBA00022692"/>
    </source>
</evidence>
<feature type="transmembrane region" description="Helical" evidence="13">
    <location>
        <begin position="65"/>
        <end position="86"/>
    </location>
</feature>
<dbReference type="SMART" id="SM00304">
    <property type="entry name" value="HAMP"/>
    <property type="match status" value="1"/>
</dbReference>
<dbReference type="InterPro" id="IPR036097">
    <property type="entry name" value="HisK_dim/P_sf"/>
</dbReference>
<feature type="compositionally biased region" description="Basic and acidic residues" evidence="12">
    <location>
        <begin position="553"/>
        <end position="562"/>
    </location>
</feature>
<dbReference type="InterPro" id="IPR003594">
    <property type="entry name" value="HATPase_dom"/>
</dbReference>
<evidence type="ECO:0000313" key="16">
    <source>
        <dbReference type="EMBL" id="MDK4301566.1"/>
    </source>
</evidence>
<keyword evidence="7 16" id="KW-0418">Kinase</keyword>
<evidence type="ECO:0000256" key="11">
    <source>
        <dbReference type="SAM" id="Coils"/>
    </source>
</evidence>
<comment type="caution">
    <text evidence="16">The sequence shown here is derived from an EMBL/GenBank/DDBJ whole genome shotgun (WGS) entry which is preliminary data.</text>
</comment>
<comment type="subcellular location">
    <subcellularLocation>
        <location evidence="2">Cell membrane</location>
    </subcellularLocation>
</comment>
<keyword evidence="4" id="KW-0597">Phosphoprotein</keyword>
<evidence type="ECO:0000256" key="13">
    <source>
        <dbReference type="SAM" id="Phobius"/>
    </source>
</evidence>
<proteinExistence type="predicted"/>
<dbReference type="CDD" id="cd00082">
    <property type="entry name" value="HisKA"/>
    <property type="match status" value="1"/>
</dbReference>
<dbReference type="SUPFAM" id="SSF47384">
    <property type="entry name" value="Homodimeric domain of signal transducing histidine kinase"/>
    <property type="match status" value="1"/>
</dbReference>
<dbReference type="Pfam" id="PF00672">
    <property type="entry name" value="HAMP"/>
    <property type="match status" value="1"/>
</dbReference>
<dbReference type="RefSeq" id="WP_284575914.1">
    <property type="nucleotide sequence ID" value="NZ_JASNVE010000003.1"/>
</dbReference>
<evidence type="ECO:0000259" key="15">
    <source>
        <dbReference type="PROSITE" id="PS50885"/>
    </source>
</evidence>
<dbReference type="EMBL" id="JASNVK010000023">
    <property type="protein sequence ID" value="MDK4301566.1"/>
    <property type="molecule type" value="Genomic_DNA"/>
</dbReference>
<organism evidence="16 17">
    <name type="scientific">Corynebacterium propinquum</name>
    <dbReference type="NCBI Taxonomy" id="43769"/>
    <lineage>
        <taxon>Bacteria</taxon>
        <taxon>Bacillati</taxon>
        <taxon>Actinomycetota</taxon>
        <taxon>Actinomycetes</taxon>
        <taxon>Mycobacteriales</taxon>
        <taxon>Corynebacteriaceae</taxon>
        <taxon>Corynebacterium</taxon>
    </lineage>
</organism>
<feature type="domain" description="Histidine kinase" evidence="14">
    <location>
        <begin position="293"/>
        <end position="526"/>
    </location>
</feature>
<protein>
    <recommendedName>
        <fullName evidence="3">histidine kinase</fullName>
        <ecNumber evidence="3">2.7.13.3</ecNumber>
    </recommendedName>
</protein>
<dbReference type="InterPro" id="IPR036890">
    <property type="entry name" value="HATPase_C_sf"/>
</dbReference>
<evidence type="ECO:0000256" key="3">
    <source>
        <dbReference type="ARBA" id="ARBA00012438"/>
    </source>
</evidence>
<feature type="domain" description="HAMP" evidence="15">
    <location>
        <begin position="225"/>
        <end position="278"/>
    </location>
</feature>
<sequence length="576" mass="62762">MAASNMEESNSAAPEPEAQSGPQSERQSESQKSAEHAVGWGEQGERKRRSYRAYRTHRPLRLRTWLVVLTVLVSAFGLFASSFAVYSVMREVFYQRVDDDLTQSMDGWAQNSELFSGNLSASPPTDYAVIHIFPDGSSRVYNDRDTLPQINNLVIGGGPRSVPSIDGPQQPEWRAIAAQKDGVVTIVAKNLERENGLLRGLAMLQALISLLMLGFLALLSFAVIRQTLKPLQIVQRTASDIAEGDLDRRVPNWPLNTEVGQLSAALNIMLERLQDSIESAQSKEEQMRRFVGDASHELRTPLTSLRGYVELYRSGATDDVDHVFATIDDESARMKLLVEDLLALTRAEGSRLDKRTVDVLELSLAVVGSARAAFPERTIDVENKTTDIPVVSGDPDRLHQVLLNLITNGLNHGGPDASVTLTLRKETRADSADGADSANGAGAARKSDYVCIDVSDDGRGMSEEVAGLIFERFYREDPSRARGAGGGSGLGLAIVKSLVDQHDGEITVDSTPGEGSTFTVCIPALEQPGLSTETYEEYDADAYSDEFTEEYADERPKGHEAEGDYDAGPKGPGDKN</sequence>
<dbReference type="EC" id="2.7.13.3" evidence="3"/>
<dbReference type="InterPro" id="IPR050428">
    <property type="entry name" value="TCS_sensor_his_kinase"/>
</dbReference>
<dbReference type="PANTHER" id="PTHR45436:SF5">
    <property type="entry name" value="SENSOR HISTIDINE KINASE TRCS"/>
    <property type="match status" value="1"/>
</dbReference>
<evidence type="ECO:0000256" key="12">
    <source>
        <dbReference type="SAM" id="MobiDB-lite"/>
    </source>
</evidence>
<evidence type="ECO:0000256" key="5">
    <source>
        <dbReference type="ARBA" id="ARBA00022679"/>
    </source>
</evidence>
<feature type="compositionally biased region" description="Low complexity" evidence="12">
    <location>
        <begin position="1"/>
        <end position="18"/>
    </location>
</feature>
<dbReference type="Gene3D" id="1.10.287.130">
    <property type="match status" value="1"/>
</dbReference>
<keyword evidence="17" id="KW-1185">Reference proteome</keyword>
<evidence type="ECO:0000256" key="10">
    <source>
        <dbReference type="ARBA" id="ARBA00023136"/>
    </source>
</evidence>
<feature type="region of interest" description="Disordered" evidence="12">
    <location>
        <begin position="1"/>
        <end position="43"/>
    </location>
</feature>
<dbReference type="PRINTS" id="PR00344">
    <property type="entry name" value="BCTRLSENSOR"/>
</dbReference>
<dbReference type="SUPFAM" id="SSF158472">
    <property type="entry name" value="HAMP domain-like"/>
    <property type="match status" value="1"/>
</dbReference>
<reference evidence="16 17" key="1">
    <citation type="submission" date="2023-05" db="EMBL/GenBank/DDBJ databases">
        <title>Metabolic capabilities are highly conserved among human nasal-associated Corynebacterium species in pangenomic analyses.</title>
        <authorList>
            <person name="Tran T.H."/>
            <person name="Roberts A.Q."/>
            <person name="Escapa I.F."/>
            <person name="Gao W."/>
            <person name="Conlan S."/>
            <person name="Kong H."/>
            <person name="Segre J.A."/>
            <person name="Kelly M.S."/>
            <person name="Lemon K.P."/>
        </authorList>
    </citation>
    <scope>NUCLEOTIDE SEQUENCE [LARGE SCALE GENOMIC DNA]</scope>
    <source>
        <strain evidence="16 17">KPL2811</strain>
    </source>
</reference>
<evidence type="ECO:0000256" key="2">
    <source>
        <dbReference type="ARBA" id="ARBA00004236"/>
    </source>
</evidence>
<comment type="catalytic activity">
    <reaction evidence="1">
        <text>ATP + protein L-histidine = ADP + protein N-phospho-L-histidine.</text>
        <dbReference type="EC" id="2.7.13.3"/>
    </reaction>
</comment>
<dbReference type="InterPro" id="IPR005467">
    <property type="entry name" value="His_kinase_dom"/>
</dbReference>
<dbReference type="SMART" id="SM00387">
    <property type="entry name" value="HATPase_c"/>
    <property type="match status" value="1"/>
</dbReference>
<evidence type="ECO:0000313" key="17">
    <source>
        <dbReference type="Proteomes" id="UP001243856"/>
    </source>
</evidence>
<feature type="transmembrane region" description="Helical" evidence="13">
    <location>
        <begin position="201"/>
        <end position="224"/>
    </location>
</feature>
<dbReference type="Proteomes" id="UP001243856">
    <property type="component" value="Unassembled WGS sequence"/>
</dbReference>
<dbReference type="PROSITE" id="PS50109">
    <property type="entry name" value="HIS_KIN"/>
    <property type="match status" value="1"/>
</dbReference>
<keyword evidence="11" id="KW-0175">Coiled coil</keyword>
<keyword evidence="6 13" id="KW-0812">Transmembrane</keyword>
<dbReference type="PROSITE" id="PS50885">
    <property type="entry name" value="HAMP"/>
    <property type="match status" value="1"/>
</dbReference>
<feature type="compositionally biased region" description="Acidic residues" evidence="12">
    <location>
        <begin position="543"/>
        <end position="552"/>
    </location>
</feature>
<gene>
    <name evidence="16" type="ORF">QPX45_10045</name>
</gene>